<evidence type="ECO:0000256" key="5">
    <source>
        <dbReference type="ARBA" id="ARBA00023242"/>
    </source>
</evidence>
<evidence type="ECO:0000256" key="4">
    <source>
        <dbReference type="ARBA" id="ARBA00023163"/>
    </source>
</evidence>
<dbReference type="InterPro" id="IPR036864">
    <property type="entry name" value="Zn2-C6_fun-type_DNA-bd_sf"/>
</dbReference>
<feature type="compositionally biased region" description="Polar residues" evidence="6">
    <location>
        <begin position="12"/>
        <end position="42"/>
    </location>
</feature>
<dbReference type="Pfam" id="PF04082">
    <property type="entry name" value="Fungal_trans"/>
    <property type="match status" value="1"/>
</dbReference>
<dbReference type="SUPFAM" id="SSF57701">
    <property type="entry name" value="Zn2/Cys6 DNA-binding domain"/>
    <property type="match status" value="1"/>
</dbReference>
<reference evidence="10" key="1">
    <citation type="journal article" date="2012" name="MBio">
        <title>Comparative genome analysis of Trichophyton rubrum and related dermatophytes reveals candidate genes involved in infection.</title>
        <authorList>
            <person name="Martinez D.A."/>
            <person name="Oliver B.G."/>
            <person name="Graeser Y."/>
            <person name="Goldberg J.M."/>
            <person name="Li W."/>
            <person name="Martinez-Rossi N.M."/>
            <person name="Monod M."/>
            <person name="Shelest E."/>
            <person name="Barton R.C."/>
            <person name="Birch E."/>
            <person name="Brakhage A.A."/>
            <person name="Chen Z."/>
            <person name="Gurr S.J."/>
            <person name="Heiman D."/>
            <person name="Heitman J."/>
            <person name="Kosti I."/>
            <person name="Rossi A."/>
            <person name="Saif S."/>
            <person name="Samalova M."/>
            <person name="Saunders C.W."/>
            <person name="Shea T."/>
            <person name="Summerbell R.C."/>
            <person name="Xu J."/>
            <person name="Young S."/>
            <person name="Zeng Q."/>
            <person name="Birren B.W."/>
            <person name="Cuomo C.A."/>
            <person name="White T.C."/>
        </authorList>
    </citation>
    <scope>NUCLEOTIDE SEQUENCE [LARGE SCALE GENOMIC DNA]</scope>
    <source>
        <strain evidence="10">CBS 112818</strain>
    </source>
</reference>
<evidence type="ECO:0000256" key="2">
    <source>
        <dbReference type="ARBA" id="ARBA00023015"/>
    </source>
</evidence>
<dbReference type="CDD" id="cd00067">
    <property type="entry name" value="GAL4"/>
    <property type="match status" value="1"/>
</dbReference>
<dbReference type="SMART" id="SM00906">
    <property type="entry name" value="Fungal_trans"/>
    <property type="match status" value="1"/>
</dbReference>
<dbReference type="InterPro" id="IPR007219">
    <property type="entry name" value="XnlR_reg_dom"/>
</dbReference>
<sequence length="571" mass="64407">MDMTGGDMDATTFDNRGSNANQTPQAFGASNSDGSPLTSSHPGTAFAEDNNDAKRRRIARACDMCRKKKIKCDGKMPKCSHCINYKSECLHKRCSGFGLNPVELEQRKRVFWIAYILDKDICLRSGRPPVQDDDDMNVELPSEDPPDNIGNVPLSDNKGKINLFRLMCIFATIESRVYRQLYSTKASRQSDGELLNTIGELDHELEEWKNSIPIDFRPEHEIKTTHRPLILPIVVLHFAYYNCLTTIHRMSVHHGYWTSRLSNYAIQGLNARPLNPRVFSSAILCVSAARASINLIKYIPQGDFACVWLILYFPISSLVTLFANILQNPLDARARSDVKLMNLVVNFLSMLATDESNGSVKRMLSVCSEFERIAKVALDRAEKESQSRRKRKTSDVQQQQQQQEQQQQQQQQQREANIRPHVNDKDTQRPQTQMTENPTVSNAQHQPFTSPFPAHINNNISSASSSTFPSPQTSSQNAFDTVINEDISAAQLKNTARFNQELNDIIGGPGLNVNPGMFSVDQQLPNESMPLDVSSFQQPFVPQDLWQMPMTLEWDWADMSNGFPFANGATE</sequence>
<dbReference type="SMART" id="SM00066">
    <property type="entry name" value="GAL4"/>
    <property type="match status" value="1"/>
</dbReference>
<proteinExistence type="predicted"/>
<keyword evidence="7" id="KW-0812">Transmembrane</keyword>
<keyword evidence="2" id="KW-0805">Transcription regulation</keyword>
<dbReference type="GO" id="GO:0006351">
    <property type="term" value="P:DNA-templated transcription"/>
    <property type="evidence" value="ECO:0007669"/>
    <property type="project" value="InterPro"/>
</dbReference>
<keyword evidence="5" id="KW-0539">Nucleus</keyword>
<evidence type="ECO:0000259" key="8">
    <source>
        <dbReference type="PROSITE" id="PS50048"/>
    </source>
</evidence>
<dbReference type="PANTHER" id="PTHR46910">
    <property type="entry name" value="TRANSCRIPTION FACTOR PDR1"/>
    <property type="match status" value="1"/>
</dbReference>
<evidence type="ECO:0000256" key="3">
    <source>
        <dbReference type="ARBA" id="ARBA00023125"/>
    </source>
</evidence>
<feature type="region of interest" description="Disordered" evidence="6">
    <location>
        <begin position="1"/>
        <end position="52"/>
    </location>
</feature>
<dbReference type="OrthoDB" id="2123952at2759"/>
<feature type="transmembrane region" description="Helical" evidence="7">
    <location>
        <begin position="307"/>
        <end position="326"/>
    </location>
</feature>
<evidence type="ECO:0000256" key="6">
    <source>
        <dbReference type="SAM" id="MobiDB-lite"/>
    </source>
</evidence>
<name>F2S5G0_TRIT1</name>
<dbReference type="HOGENOM" id="CLU_011099_0_3_1"/>
<organism evidence="9 10">
    <name type="scientific">Trichophyton tonsurans (strain CBS 112818)</name>
    <name type="common">Scalp ringworm fungus</name>
    <dbReference type="NCBI Taxonomy" id="647933"/>
    <lineage>
        <taxon>Eukaryota</taxon>
        <taxon>Fungi</taxon>
        <taxon>Dikarya</taxon>
        <taxon>Ascomycota</taxon>
        <taxon>Pezizomycotina</taxon>
        <taxon>Eurotiomycetes</taxon>
        <taxon>Eurotiomycetidae</taxon>
        <taxon>Onygenales</taxon>
        <taxon>Arthrodermataceae</taxon>
        <taxon>Trichophyton</taxon>
    </lineage>
</organism>
<dbReference type="PANTHER" id="PTHR46910:SF25">
    <property type="entry name" value="ABC-TRANSPORTER-REGULATING TRANSCRIPTION FACTOR"/>
    <property type="match status" value="1"/>
</dbReference>
<dbReference type="Gene3D" id="4.10.240.10">
    <property type="entry name" value="Zn(2)-C6 fungal-type DNA-binding domain"/>
    <property type="match status" value="1"/>
</dbReference>
<protein>
    <recommendedName>
        <fullName evidence="8">Zn(2)-C6 fungal-type domain-containing protein</fullName>
    </recommendedName>
</protein>
<feature type="compositionally biased region" description="Low complexity" evidence="6">
    <location>
        <begin position="397"/>
        <end position="413"/>
    </location>
</feature>
<evidence type="ECO:0000313" key="9">
    <source>
        <dbReference type="EMBL" id="EGD98809.1"/>
    </source>
</evidence>
<accession>F2S5G0</accession>
<evidence type="ECO:0000256" key="7">
    <source>
        <dbReference type="SAM" id="Phobius"/>
    </source>
</evidence>
<dbReference type="Proteomes" id="UP000009172">
    <property type="component" value="Unassembled WGS sequence"/>
</dbReference>
<dbReference type="InterPro" id="IPR001138">
    <property type="entry name" value="Zn2Cys6_DnaBD"/>
</dbReference>
<gene>
    <name evidence="9" type="ORF">TESG_08566</name>
</gene>
<dbReference type="GO" id="GO:0000981">
    <property type="term" value="F:DNA-binding transcription factor activity, RNA polymerase II-specific"/>
    <property type="evidence" value="ECO:0007669"/>
    <property type="project" value="InterPro"/>
</dbReference>
<keyword evidence="1" id="KW-0479">Metal-binding</keyword>
<feature type="compositionally biased region" description="Polar residues" evidence="6">
    <location>
        <begin position="429"/>
        <end position="449"/>
    </location>
</feature>
<keyword evidence="7" id="KW-1133">Transmembrane helix</keyword>
<keyword evidence="3" id="KW-0238">DNA-binding</keyword>
<dbReference type="EMBL" id="GG698515">
    <property type="protein sequence ID" value="EGD98809.1"/>
    <property type="molecule type" value="Genomic_DNA"/>
</dbReference>
<dbReference type="GO" id="GO:0008270">
    <property type="term" value="F:zinc ion binding"/>
    <property type="evidence" value="ECO:0007669"/>
    <property type="project" value="InterPro"/>
</dbReference>
<dbReference type="PROSITE" id="PS50048">
    <property type="entry name" value="ZN2_CY6_FUNGAL_2"/>
    <property type="match status" value="1"/>
</dbReference>
<feature type="domain" description="Zn(2)-C6 fungal-type" evidence="8">
    <location>
        <begin position="61"/>
        <end position="91"/>
    </location>
</feature>
<keyword evidence="7" id="KW-0472">Membrane</keyword>
<dbReference type="InterPro" id="IPR050987">
    <property type="entry name" value="AtrR-like"/>
</dbReference>
<evidence type="ECO:0000313" key="10">
    <source>
        <dbReference type="Proteomes" id="UP000009172"/>
    </source>
</evidence>
<dbReference type="AlphaFoldDB" id="F2S5G0"/>
<dbReference type="CDD" id="cd12148">
    <property type="entry name" value="fungal_TF_MHR"/>
    <property type="match status" value="1"/>
</dbReference>
<feature type="compositionally biased region" description="Basic and acidic residues" evidence="6">
    <location>
        <begin position="416"/>
        <end position="428"/>
    </location>
</feature>
<feature type="compositionally biased region" description="Low complexity" evidence="6">
    <location>
        <begin position="456"/>
        <end position="476"/>
    </location>
</feature>
<feature type="region of interest" description="Disordered" evidence="6">
    <location>
        <begin position="379"/>
        <end position="476"/>
    </location>
</feature>
<evidence type="ECO:0000256" key="1">
    <source>
        <dbReference type="ARBA" id="ARBA00022723"/>
    </source>
</evidence>
<keyword evidence="10" id="KW-1185">Reference proteome</keyword>
<keyword evidence="4" id="KW-0804">Transcription</keyword>
<dbReference type="GO" id="GO:0003677">
    <property type="term" value="F:DNA binding"/>
    <property type="evidence" value="ECO:0007669"/>
    <property type="project" value="UniProtKB-KW"/>
</dbReference>
<dbReference type="PROSITE" id="PS00463">
    <property type="entry name" value="ZN2_CY6_FUNGAL_1"/>
    <property type="match status" value="1"/>
</dbReference>